<protein>
    <recommendedName>
        <fullName evidence="2">Acetyltransferase</fullName>
    </recommendedName>
</protein>
<dbReference type="Gene3D" id="2.160.10.10">
    <property type="entry name" value="Hexapeptide repeat proteins"/>
    <property type="match status" value="1"/>
</dbReference>
<dbReference type="AlphaFoldDB" id="X1H807"/>
<accession>X1H807</accession>
<gene>
    <name evidence="1" type="ORF">S03H2_27528</name>
</gene>
<evidence type="ECO:0008006" key="2">
    <source>
        <dbReference type="Google" id="ProtNLM"/>
    </source>
</evidence>
<feature type="non-terminal residue" evidence="1">
    <location>
        <position position="47"/>
    </location>
</feature>
<dbReference type="SUPFAM" id="SSF51161">
    <property type="entry name" value="Trimeric LpxA-like enzymes"/>
    <property type="match status" value="1"/>
</dbReference>
<organism evidence="1">
    <name type="scientific">marine sediment metagenome</name>
    <dbReference type="NCBI Taxonomy" id="412755"/>
    <lineage>
        <taxon>unclassified sequences</taxon>
        <taxon>metagenomes</taxon>
        <taxon>ecological metagenomes</taxon>
    </lineage>
</organism>
<proteinExistence type="predicted"/>
<evidence type="ECO:0000313" key="1">
    <source>
        <dbReference type="EMBL" id="GAH49954.1"/>
    </source>
</evidence>
<comment type="caution">
    <text evidence="1">The sequence shown here is derived from an EMBL/GenBank/DDBJ whole genome shotgun (WGS) entry which is preliminary data.</text>
</comment>
<reference evidence="1" key="1">
    <citation type="journal article" date="2014" name="Front. Microbiol.">
        <title>High frequency of phylogenetically diverse reductive dehalogenase-homologous genes in deep subseafloor sedimentary metagenomes.</title>
        <authorList>
            <person name="Kawai M."/>
            <person name="Futagami T."/>
            <person name="Toyoda A."/>
            <person name="Takaki Y."/>
            <person name="Nishi S."/>
            <person name="Hori S."/>
            <person name="Arai W."/>
            <person name="Tsubouchi T."/>
            <person name="Morono Y."/>
            <person name="Uchiyama I."/>
            <person name="Ito T."/>
            <person name="Fujiyama A."/>
            <person name="Inagaki F."/>
            <person name="Takami H."/>
        </authorList>
    </citation>
    <scope>NUCLEOTIDE SEQUENCE</scope>
    <source>
        <strain evidence="1">Expedition CK06-06</strain>
    </source>
</reference>
<dbReference type="InterPro" id="IPR011004">
    <property type="entry name" value="Trimer_LpxA-like_sf"/>
</dbReference>
<dbReference type="EMBL" id="BARU01016567">
    <property type="protein sequence ID" value="GAH49954.1"/>
    <property type="molecule type" value="Genomic_DNA"/>
</dbReference>
<sequence length="47" mass="5236">MQGFKKIGKNVKIFETAKVIKPEVIEIGDYSEIGDFTFIYGGKGIII</sequence>
<name>X1H807_9ZZZZ</name>